<name>A0ABY7T283_9SPHI</name>
<reference evidence="2 3" key="1">
    <citation type="submission" date="2023-02" db="EMBL/GenBank/DDBJ databases">
        <title>Genome sequence of Mucilaginibacter jinjuensis strain KACC 16571.</title>
        <authorList>
            <person name="Kim S."/>
            <person name="Heo J."/>
            <person name="Kwon S.-W."/>
        </authorList>
    </citation>
    <scope>NUCLEOTIDE SEQUENCE [LARGE SCALE GENOMIC DNA]</scope>
    <source>
        <strain evidence="2 3">KACC 16571</strain>
    </source>
</reference>
<evidence type="ECO:0000313" key="2">
    <source>
        <dbReference type="EMBL" id="WCT09837.1"/>
    </source>
</evidence>
<organism evidence="2 3">
    <name type="scientific">Mucilaginibacter jinjuensis</name>
    <dbReference type="NCBI Taxonomy" id="1176721"/>
    <lineage>
        <taxon>Bacteria</taxon>
        <taxon>Pseudomonadati</taxon>
        <taxon>Bacteroidota</taxon>
        <taxon>Sphingobacteriia</taxon>
        <taxon>Sphingobacteriales</taxon>
        <taxon>Sphingobacteriaceae</taxon>
        <taxon>Mucilaginibacter</taxon>
    </lineage>
</organism>
<feature type="transmembrane region" description="Helical" evidence="1">
    <location>
        <begin position="6"/>
        <end position="32"/>
    </location>
</feature>
<keyword evidence="1" id="KW-0472">Membrane</keyword>
<dbReference type="RefSeq" id="WP_273627930.1">
    <property type="nucleotide sequence ID" value="NZ_CP117167.1"/>
</dbReference>
<sequence length="157" mass="17649">MQIPYLFPTFLMLHLTALVLMAGTTLVDYMAYTSLWKSFERSERPEALLNVIAKLPRITGIGAALLILSGIGVMALTHGVFGEQLWFRIKFGLVVVLILNGLLIGRRQGNKLRKLLQISGLMFTGEVSLIKSRLNTFHLLQLLLFVLIIFLSAFKFN</sequence>
<proteinExistence type="predicted"/>
<evidence type="ECO:0000313" key="3">
    <source>
        <dbReference type="Proteomes" id="UP001216139"/>
    </source>
</evidence>
<dbReference type="EMBL" id="CP117167">
    <property type="protein sequence ID" value="WCT09837.1"/>
    <property type="molecule type" value="Genomic_DNA"/>
</dbReference>
<keyword evidence="3" id="KW-1185">Reference proteome</keyword>
<dbReference type="Proteomes" id="UP001216139">
    <property type="component" value="Chromosome"/>
</dbReference>
<accession>A0ABY7T283</accession>
<gene>
    <name evidence="2" type="ORF">PQO05_13975</name>
</gene>
<feature type="transmembrane region" description="Helical" evidence="1">
    <location>
        <begin position="87"/>
        <end position="105"/>
    </location>
</feature>
<protein>
    <recommendedName>
        <fullName evidence="4">Membrane protein DUF2214</fullName>
    </recommendedName>
</protein>
<evidence type="ECO:0000256" key="1">
    <source>
        <dbReference type="SAM" id="Phobius"/>
    </source>
</evidence>
<feature type="transmembrane region" description="Helical" evidence="1">
    <location>
        <begin position="58"/>
        <end position="81"/>
    </location>
</feature>
<feature type="transmembrane region" description="Helical" evidence="1">
    <location>
        <begin position="137"/>
        <end position="154"/>
    </location>
</feature>
<keyword evidence="1" id="KW-0812">Transmembrane</keyword>
<evidence type="ECO:0008006" key="4">
    <source>
        <dbReference type="Google" id="ProtNLM"/>
    </source>
</evidence>
<keyword evidence="1" id="KW-1133">Transmembrane helix</keyword>